<reference evidence="1 2" key="1">
    <citation type="journal article" date="2019" name="Commun. Biol.">
        <title>The bagworm genome reveals a unique fibroin gene that provides high tensile strength.</title>
        <authorList>
            <person name="Kono N."/>
            <person name="Nakamura H."/>
            <person name="Ohtoshi R."/>
            <person name="Tomita M."/>
            <person name="Numata K."/>
            <person name="Arakawa K."/>
        </authorList>
    </citation>
    <scope>NUCLEOTIDE SEQUENCE [LARGE SCALE GENOMIC DNA]</scope>
</reference>
<sequence>MVTRIRARTIRFQIRNRMSGEIIKLEPNAVGSSFTGNGGIRLRDESHDRTQIRCGAGGAARARAGAASSFGQRAGAPVLSVMRRVRQVAHVASRGRDARITSYSSSMISKLIRMPSELRVLGARKGLNAQYIEIYKRPIKCEIYKRITIQTKAINSKE</sequence>
<comment type="caution">
    <text evidence="1">The sequence shown here is derived from an EMBL/GenBank/DDBJ whole genome shotgun (WGS) entry which is preliminary data.</text>
</comment>
<evidence type="ECO:0000313" key="2">
    <source>
        <dbReference type="Proteomes" id="UP000299102"/>
    </source>
</evidence>
<name>A0A4C1ZYA2_EUMVA</name>
<evidence type="ECO:0000313" key="1">
    <source>
        <dbReference type="EMBL" id="GBP92472.1"/>
    </source>
</evidence>
<dbReference type="Proteomes" id="UP000299102">
    <property type="component" value="Unassembled WGS sequence"/>
</dbReference>
<dbReference type="EMBL" id="BGZK01002277">
    <property type="protein sequence ID" value="GBP92472.1"/>
    <property type="molecule type" value="Genomic_DNA"/>
</dbReference>
<dbReference type="AlphaFoldDB" id="A0A4C1ZYA2"/>
<organism evidence="1 2">
    <name type="scientific">Eumeta variegata</name>
    <name type="common">Bagworm moth</name>
    <name type="synonym">Eumeta japonica</name>
    <dbReference type="NCBI Taxonomy" id="151549"/>
    <lineage>
        <taxon>Eukaryota</taxon>
        <taxon>Metazoa</taxon>
        <taxon>Ecdysozoa</taxon>
        <taxon>Arthropoda</taxon>
        <taxon>Hexapoda</taxon>
        <taxon>Insecta</taxon>
        <taxon>Pterygota</taxon>
        <taxon>Neoptera</taxon>
        <taxon>Endopterygota</taxon>
        <taxon>Lepidoptera</taxon>
        <taxon>Glossata</taxon>
        <taxon>Ditrysia</taxon>
        <taxon>Tineoidea</taxon>
        <taxon>Psychidae</taxon>
        <taxon>Oiketicinae</taxon>
        <taxon>Eumeta</taxon>
    </lineage>
</organism>
<protein>
    <submittedName>
        <fullName evidence="1">Uncharacterized protein</fullName>
    </submittedName>
</protein>
<accession>A0A4C1ZYA2</accession>
<gene>
    <name evidence="1" type="ORF">EVAR_64725_1</name>
</gene>
<keyword evidence="2" id="KW-1185">Reference proteome</keyword>
<proteinExistence type="predicted"/>